<proteinExistence type="predicted"/>
<keyword evidence="1" id="KW-0472">Membrane</keyword>
<evidence type="ECO:0000313" key="2">
    <source>
        <dbReference type="EMBL" id="KPH56407.1"/>
    </source>
</evidence>
<dbReference type="InterPro" id="IPR045584">
    <property type="entry name" value="Pilin-like"/>
</dbReference>
<organism evidence="2 3">
    <name type="scientific">Helicobacter pullorum</name>
    <dbReference type="NCBI Taxonomy" id="35818"/>
    <lineage>
        <taxon>Bacteria</taxon>
        <taxon>Pseudomonadati</taxon>
        <taxon>Campylobacterota</taxon>
        <taxon>Epsilonproteobacteria</taxon>
        <taxon>Campylobacterales</taxon>
        <taxon>Helicobacteraceae</taxon>
        <taxon>Helicobacter</taxon>
    </lineage>
</organism>
<dbReference type="RefSeq" id="WP_054197585.1">
    <property type="nucleotide sequence ID" value="NZ_JNOC01000015.1"/>
</dbReference>
<keyword evidence="1" id="KW-1133">Transmembrane helix</keyword>
<protein>
    <recommendedName>
        <fullName evidence="4">Tfp pilus assembly protein FimT</fullName>
    </recommendedName>
</protein>
<name>A0A0N1ELV1_9HELI</name>
<dbReference type="STRING" id="35818.HPU229336_04500"/>
<keyword evidence="1" id="KW-0812">Transmembrane</keyword>
<dbReference type="InterPro" id="IPR012902">
    <property type="entry name" value="N_methyl_site"/>
</dbReference>
<gene>
    <name evidence="2" type="ORF">HPU229334_01395</name>
</gene>
<dbReference type="AlphaFoldDB" id="A0A0N1ELV1"/>
<dbReference type="NCBIfam" id="TIGR02532">
    <property type="entry name" value="IV_pilin_GFxxxE"/>
    <property type="match status" value="1"/>
</dbReference>
<dbReference type="Proteomes" id="UP000037997">
    <property type="component" value="Unassembled WGS sequence"/>
</dbReference>
<comment type="caution">
    <text evidence="2">The sequence shown here is derived from an EMBL/GenBank/DDBJ whole genome shotgun (WGS) entry which is preliminary data.</text>
</comment>
<feature type="transmembrane region" description="Helical" evidence="1">
    <location>
        <begin position="12"/>
        <end position="37"/>
    </location>
</feature>
<accession>A0A0N1ELV1</accession>
<dbReference type="EMBL" id="JNOC01000015">
    <property type="protein sequence ID" value="KPH56407.1"/>
    <property type="molecule type" value="Genomic_DNA"/>
</dbReference>
<evidence type="ECO:0000313" key="3">
    <source>
        <dbReference type="Proteomes" id="UP000037997"/>
    </source>
</evidence>
<evidence type="ECO:0000256" key="1">
    <source>
        <dbReference type="SAM" id="Phobius"/>
    </source>
</evidence>
<dbReference type="PATRIC" id="fig|35818.11.peg.273"/>
<evidence type="ECO:0008006" key="4">
    <source>
        <dbReference type="Google" id="ProtNLM"/>
    </source>
</evidence>
<reference evidence="2 3" key="1">
    <citation type="submission" date="2014-06" db="EMBL/GenBank/DDBJ databases">
        <title>Helicobacter pullorum isolates in fresh chicken meat - phenotypic and genotypic features.</title>
        <authorList>
            <person name="Borges V."/>
            <person name="Santos A."/>
            <person name="Correia C.B."/>
            <person name="Saraiva M."/>
            <person name="Menard A."/>
            <person name="Vieira L."/>
            <person name="Sampaio D.A."/>
            <person name="Gomes J.P."/>
            <person name="Oleastro M."/>
        </authorList>
    </citation>
    <scope>NUCLEOTIDE SEQUENCE [LARGE SCALE GENOMIC DNA]</scope>
    <source>
        <strain evidence="2 3">229334/12</strain>
    </source>
</reference>
<sequence length="232" mass="26360">MAKRLQCFMSKKAFSLFEILLVLAIIGILGAVGYVIYPQSLLNLAQEQIVNHLNYTRFLALNSSKQITQNAFCQSDFCQEERERYQESFWRLQFADLKNIGWAYSVFSDSARSSKTKNFDDRPMDSFEVARDSMSGKYLSVYTYNNTKFANGLREGDLSISKRYGVSKVQMYGGCGKQNGGRILFDDLGFVRCKKSGEKVSYPDGEVILELMDNFGASVRICIFENGLVEKC</sequence>
<dbReference type="SUPFAM" id="SSF54523">
    <property type="entry name" value="Pili subunits"/>
    <property type="match status" value="1"/>
</dbReference>